<name>A0A495X3P7_9PSEU</name>
<dbReference type="Proteomes" id="UP000272729">
    <property type="component" value="Unassembled WGS sequence"/>
</dbReference>
<dbReference type="OrthoDB" id="9794725at2"/>
<feature type="domain" description="SGNH hydrolase-type esterase" evidence="1">
    <location>
        <begin position="78"/>
        <end position="244"/>
    </location>
</feature>
<dbReference type="RefSeq" id="WP_121218328.1">
    <property type="nucleotide sequence ID" value="NZ_JBIUBA010000078.1"/>
</dbReference>
<proteinExistence type="predicted"/>
<dbReference type="AlphaFoldDB" id="A0A495X3P7"/>
<dbReference type="InterPro" id="IPR013830">
    <property type="entry name" value="SGNH_hydro"/>
</dbReference>
<evidence type="ECO:0000313" key="2">
    <source>
        <dbReference type="EMBL" id="RKT67794.1"/>
    </source>
</evidence>
<reference evidence="2 3" key="1">
    <citation type="submission" date="2018-10" db="EMBL/GenBank/DDBJ databases">
        <title>Sequencing the genomes of 1000 actinobacteria strains.</title>
        <authorList>
            <person name="Klenk H.-P."/>
        </authorList>
    </citation>
    <scope>NUCLEOTIDE SEQUENCE [LARGE SCALE GENOMIC DNA]</scope>
    <source>
        <strain evidence="2 3">DSM 43911</strain>
    </source>
</reference>
<organism evidence="2 3">
    <name type="scientific">Saccharothrix variisporea</name>
    <dbReference type="NCBI Taxonomy" id="543527"/>
    <lineage>
        <taxon>Bacteria</taxon>
        <taxon>Bacillati</taxon>
        <taxon>Actinomycetota</taxon>
        <taxon>Actinomycetes</taxon>
        <taxon>Pseudonocardiales</taxon>
        <taxon>Pseudonocardiaceae</taxon>
        <taxon>Saccharothrix</taxon>
    </lineage>
</organism>
<comment type="caution">
    <text evidence="2">The sequence shown here is derived from an EMBL/GenBank/DDBJ whole genome shotgun (WGS) entry which is preliminary data.</text>
</comment>
<evidence type="ECO:0000313" key="3">
    <source>
        <dbReference type="Proteomes" id="UP000272729"/>
    </source>
</evidence>
<dbReference type="SUPFAM" id="SSF52266">
    <property type="entry name" value="SGNH hydrolase"/>
    <property type="match status" value="1"/>
</dbReference>
<keyword evidence="3" id="KW-1185">Reference proteome</keyword>
<dbReference type="EMBL" id="RBXR01000001">
    <property type="protein sequence ID" value="RKT67794.1"/>
    <property type="molecule type" value="Genomic_DNA"/>
</dbReference>
<dbReference type="Pfam" id="PF13472">
    <property type="entry name" value="Lipase_GDSL_2"/>
    <property type="match status" value="1"/>
</dbReference>
<gene>
    <name evidence="2" type="ORF">DFJ66_0970</name>
</gene>
<protein>
    <submittedName>
        <fullName evidence="2">Acyl-CoA thioesterase-1</fullName>
    </submittedName>
</protein>
<dbReference type="Gene3D" id="3.40.50.1110">
    <property type="entry name" value="SGNH hydrolase"/>
    <property type="match status" value="1"/>
</dbReference>
<dbReference type="InterPro" id="IPR036514">
    <property type="entry name" value="SGNH_hydro_sf"/>
</dbReference>
<accession>A0A495X3P7</accession>
<sequence>MTTAERLVRFQQPEKSLNYLPGLAQDKVAALFDLTPEAHAALLKGFEDRARAAAESLLADPELARCVDGLPFKGHVVAIGESTTADRLSWFEILRHALRDRDVRLTNLAVSGSTTTQALTRLPALAFARADHVLCMLGGNDVQRIGGPRLVSREETERNLDTLRAASGVEAWTWLTPSRVDEERVRAYPHFQRAGLSWHNEDLDAIADHLASRPEPTVDTRPATSAPDAHLEDGVHLTVEGQQAVAAAVIRALAA</sequence>
<evidence type="ECO:0000259" key="1">
    <source>
        <dbReference type="Pfam" id="PF13472"/>
    </source>
</evidence>